<organism evidence="3 4">
    <name type="scientific">Candidatus Paraburkholderia kirkii UZHbot1</name>
    <dbReference type="NCBI Taxonomy" id="1055526"/>
    <lineage>
        <taxon>Bacteria</taxon>
        <taxon>Pseudomonadati</taxon>
        <taxon>Pseudomonadota</taxon>
        <taxon>Betaproteobacteria</taxon>
        <taxon>Burkholderiales</taxon>
        <taxon>Burkholderiaceae</taxon>
        <taxon>Paraburkholderia</taxon>
    </lineage>
</organism>
<sequence length="168" mass="18538">MAKIHITLQGKGGVGKSFIAVNTAQYKAHKGQKPLCVDTDPVNEIFTGFQSLNVHRLEIMEGDEINSRNFDVLVEMVTPATDDVIIDNGASSFVLLSHYLISNQVPHPATRDGTPAHRPHVDHGRPVARGHHERLRRSPGSFLQKRRLSCGSIRTGGRSNTRARDSSR</sequence>
<dbReference type="SUPFAM" id="SSF52540">
    <property type="entry name" value="P-loop containing nucleoside triphosphate hydrolases"/>
    <property type="match status" value="1"/>
</dbReference>
<comment type="caution">
    <text evidence="3">The sequence shown here is derived from an EMBL/GenBank/DDBJ whole genome shotgun (WGS) entry which is preliminary data.</text>
</comment>
<keyword evidence="4" id="KW-1185">Reference proteome</keyword>
<dbReference type="InterPro" id="IPR025723">
    <property type="entry name" value="ArsA/GET3_ATPase-like"/>
</dbReference>
<gene>
    <name evidence="3" type="ORF">BKIR_c107_4267</name>
</gene>
<dbReference type="AlphaFoldDB" id="U3UAE0"/>
<evidence type="ECO:0000313" key="3">
    <source>
        <dbReference type="EMBL" id="CCD35609.1"/>
    </source>
</evidence>
<feature type="domain" description="ArsA/GET3 Anion-transporting ATPase-like" evidence="2">
    <location>
        <begin position="6"/>
        <end position="51"/>
    </location>
</feature>
<dbReference type="InterPro" id="IPR027417">
    <property type="entry name" value="P-loop_NTPase"/>
</dbReference>
<dbReference type="EMBL" id="CAFE01000011">
    <property type="protein sequence ID" value="CCD35609.1"/>
    <property type="molecule type" value="Genomic_DNA"/>
</dbReference>
<name>U3UAE0_9BURK</name>
<dbReference type="BioCyc" id="CBUR1055526:G10QW-267-MONOMER"/>
<evidence type="ECO:0000259" key="2">
    <source>
        <dbReference type="Pfam" id="PF02374"/>
    </source>
</evidence>
<dbReference type="HOGENOM" id="CLU_1583475_0_0_4"/>
<reference evidence="3 4" key="2">
    <citation type="submission" date="2011-10" db="EMBL/GenBank/DDBJ databases">
        <title>Draft genome sequence of Candidatus Burkholderia kirkii.</title>
        <authorList>
            <person name="Carlier A.L."/>
            <person name="Eberl L."/>
        </authorList>
    </citation>
    <scope>NUCLEOTIDE SEQUENCE [LARGE SCALE GENOMIC DNA]</scope>
    <source>
        <strain evidence="3 4">UZHbot1</strain>
    </source>
</reference>
<dbReference type="Proteomes" id="UP000003511">
    <property type="component" value="Unassembled WGS sequence"/>
</dbReference>
<proteinExistence type="predicted"/>
<evidence type="ECO:0000313" key="4">
    <source>
        <dbReference type="Proteomes" id="UP000003511"/>
    </source>
</evidence>
<feature type="region of interest" description="Disordered" evidence="1">
    <location>
        <begin position="106"/>
        <end position="168"/>
    </location>
</feature>
<dbReference type="Gene3D" id="3.40.50.300">
    <property type="entry name" value="P-loop containing nucleotide triphosphate hydrolases"/>
    <property type="match status" value="1"/>
</dbReference>
<feature type="compositionally biased region" description="Basic residues" evidence="1">
    <location>
        <begin position="126"/>
        <end position="137"/>
    </location>
</feature>
<evidence type="ECO:0000256" key="1">
    <source>
        <dbReference type="SAM" id="MobiDB-lite"/>
    </source>
</evidence>
<dbReference type="STRING" id="1055526.BKIR_c107_4267"/>
<reference evidence="3 4" key="1">
    <citation type="submission" date="2011-09" db="EMBL/GenBank/DDBJ databases">
        <authorList>
            <person name="Carlier A."/>
        </authorList>
    </citation>
    <scope>NUCLEOTIDE SEQUENCE [LARGE SCALE GENOMIC DNA]</scope>
    <source>
        <strain evidence="3 4">UZHbot1</strain>
    </source>
</reference>
<protein>
    <submittedName>
        <fullName evidence="3">WGS project CAFE00000000 data, contig bkir_c107</fullName>
    </submittedName>
</protein>
<accession>U3UAE0</accession>
<dbReference type="Pfam" id="PF02374">
    <property type="entry name" value="ArsA_ATPase"/>
    <property type="match status" value="1"/>
</dbReference>